<name>A0A9D5CD06_9LILI</name>
<keyword evidence="3 5" id="KW-0560">Oxidoreductase</keyword>
<sequence length="334" mass="37733">MSSSLLSSTTRGSSKQMLPFRPVELAPLPIIDLSYLNHQHSLCRSIMLETIGKACKEMGCFQVINHGISRSVMKEALEAALDFFESSADEKEALESNDVRKPVRYGTSFKDGNSESRCFLKQYAHPLQEWIPFWPTSPPHYREKMGKYAVEVRRVALQLINAILESLGVDTANLNNQLEGGMQVMAVNFYPQCPKPDLMLGFPAHYDYGCLTILHQNCQGLQIIGVDGEDWEAVPEFPGALHVHIGDHMEVLSNGRYKSVLHRAVLNPEEKRVSVASIYGFPMDEKVTAAKEMVDEQHPRRYKESSFRDFLDYIDINDITEGKSFIDSLKLTNT</sequence>
<dbReference type="InterPro" id="IPR050295">
    <property type="entry name" value="Plant_2OG-oxidoreductases"/>
</dbReference>
<evidence type="ECO:0000256" key="5">
    <source>
        <dbReference type="RuleBase" id="RU003682"/>
    </source>
</evidence>
<evidence type="ECO:0000256" key="3">
    <source>
        <dbReference type="ARBA" id="ARBA00023002"/>
    </source>
</evidence>
<keyword evidence="2 5" id="KW-0479">Metal-binding</keyword>
<dbReference type="PANTHER" id="PTHR47991">
    <property type="entry name" value="OXOGLUTARATE/IRON-DEPENDENT DIOXYGENASE"/>
    <property type="match status" value="1"/>
</dbReference>
<organism evidence="7 8">
    <name type="scientific">Dioscorea zingiberensis</name>
    <dbReference type="NCBI Taxonomy" id="325984"/>
    <lineage>
        <taxon>Eukaryota</taxon>
        <taxon>Viridiplantae</taxon>
        <taxon>Streptophyta</taxon>
        <taxon>Embryophyta</taxon>
        <taxon>Tracheophyta</taxon>
        <taxon>Spermatophyta</taxon>
        <taxon>Magnoliopsida</taxon>
        <taxon>Liliopsida</taxon>
        <taxon>Dioscoreales</taxon>
        <taxon>Dioscoreaceae</taxon>
        <taxon>Dioscorea</taxon>
    </lineage>
</organism>
<reference evidence="7" key="2">
    <citation type="journal article" date="2022" name="Hortic Res">
        <title>The genome of Dioscorea zingiberensis sheds light on the biosynthesis, origin and evolution of the medicinally important diosgenin saponins.</title>
        <authorList>
            <person name="Li Y."/>
            <person name="Tan C."/>
            <person name="Li Z."/>
            <person name="Guo J."/>
            <person name="Li S."/>
            <person name="Chen X."/>
            <person name="Wang C."/>
            <person name="Dai X."/>
            <person name="Yang H."/>
            <person name="Song W."/>
            <person name="Hou L."/>
            <person name="Xu J."/>
            <person name="Tong Z."/>
            <person name="Xu A."/>
            <person name="Yuan X."/>
            <person name="Wang W."/>
            <person name="Yang Q."/>
            <person name="Chen L."/>
            <person name="Sun Z."/>
            <person name="Wang K."/>
            <person name="Pan B."/>
            <person name="Chen J."/>
            <person name="Bao Y."/>
            <person name="Liu F."/>
            <person name="Qi X."/>
            <person name="Gang D.R."/>
            <person name="Wen J."/>
            <person name="Li J."/>
        </authorList>
    </citation>
    <scope>NUCLEOTIDE SEQUENCE</scope>
    <source>
        <strain evidence="7">Dzin_1.0</strain>
    </source>
</reference>
<feature type="domain" description="Fe2OG dioxygenase" evidence="6">
    <location>
        <begin position="180"/>
        <end position="281"/>
    </location>
</feature>
<dbReference type="AlphaFoldDB" id="A0A9D5CD06"/>
<dbReference type="Pfam" id="PF03171">
    <property type="entry name" value="2OG-FeII_Oxy"/>
    <property type="match status" value="1"/>
</dbReference>
<dbReference type="InterPro" id="IPR026992">
    <property type="entry name" value="DIOX_N"/>
</dbReference>
<dbReference type="PROSITE" id="PS51471">
    <property type="entry name" value="FE2OG_OXY"/>
    <property type="match status" value="1"/>
</dbReference>
<dbReference type="SUPFAM" id="SSF51197">
    <property type="entry name" value="Clavaminate synthase-like"/>
    <property type="match status" value="1"/>
</dbReference>
<dbReference type="Pfam" id="PF14226">
    <property type="entry name" value="DIOX_N"/>
    <property type="match status" value="1"/>
</dbReference>
<dbReference type="GO" id="GO:0046872">
    <property type="term" value="F:metal ion binding"/>
    <property type="evidence" value="ECO:0007669"/>
    <property type="project" value="UniProtKB-KW"/>
</dbReference>
<dbReference type="OrthoDB" id="627829at2759"/>
<proteinExistence type="inferred from homology"/>
<dbReference type="EMBL" id="JAGGNH010000005">
    <property type="protein sequence ID" value="KAJ0970689.1"/>
    <property type="molecule type" value="Genomic_DNA"/>
</dbReference>
<accession>A0A9D5CD06</accession>
<protein>
    <recommendedName>
        <fullName evidence="6">Fe2OG dioxygenase domain-containing protein</fullName>
    </recommendedName>
</protein>
<reference evidence="7" key="1">
    <citation type="submission" date="2021-03" db="EMBL/GenBank/DDBJ databases">
        <authorList>
            <person name="Li Z."/>
            <person name="Yang C."/>
        </authorList>
    </citation>
    <scope>NUCLEOTIDE SEQUENCE</scope>
    <source>
        <strain evidence="7">Dzin_1.0</strain>
        <tissue evidence="7">Leaf</tissue>
    </source>
</reference>
<evidence type="ECO:0000256" key="1">
    <source>
        <dbReference type="ARBA" id="ARBA00008056"/>
    </source>
</evidence>
<dbReference type="Gene3D" id="2.60.120.330">
    <property type="entry name" value="B-lactam Antibiotic, Isopenicillin N Synthase, Chain"/>
    <property type="match status" value="1"/>
</dbReference>
<evidence type="ECO:0000256" key="4">
    <source>
        <dbReference type="ARBA" id="ARBA00023004"/>
    </source>
</evidence>
<dbReference type="GO" id="GO:0016491">
    <property type="term" value="F:oxidoreductase activity"/>
    <property type="evidence" value="ECO:0007669"/>
    <property type="project" value="UniProtKB-KW"/>
</dbReference>
<comment type="similarity">
    <text evidence="1 5">Belongs to the iron/ascorbate-dependent oxidoreductase family.</text>
</comment>
<evidence type="ECO:0000256" key="2">
    <source>
        <dbReference type="ARBA" id="ARBA00022723"/>
    </source>
</evidence>
<dbReference type="InterPro" id="IPR044861">
    <property type="entry name" value="IPNS-like_FE2OG_OXY"/>
</dbReference>
<keyword evidence="4 5" id="KW-0408">Iron</keyword>
<comment type="caution">
    <text evidence="7">The sequence shown here is derived from an EMBL/GenBank/DDBJ whole genome shotgun (WGS) entry which is preliminary data.</text>
</comment>
<evidence type="ECO:0000313" key="7">
    <source>
        <dbReference type="EMBL" id="KAJ0970689.1"/>
    </source>
</evidence>
<evidence type="ECO:0000259" key="6">
    <source>
        <dbReference type="PROSITE" id="PS51471"/>
    </source>
</evidence>
<gene>
    <name evidence="7" type="ORF">J5N97_018648</name>
</gene>
<evidence type="ECO:0000313" key="8">
    <source>
        <dbReference type="Proteomes" id="UP001085076"/>
    </source>
</evidence>
<dbReference type="InterPro" id="IPR027443">
    <property type="entry name" value="IPNS-like_sf"/>
</dbReference>
<dbReference type="InterPro" id="IPR005123">
    <property type="entry name" value="Oxoglu/Fe-dep_dioxygenase_dom"/>
</dbReference>
<dbReference type="Proteomes" id="UP001085076">
    <property type="component" value="Miscellaneous, Linkage group lg05"/>
</dbReference>
<keyword evidence="8" id="KW-1185">Reference proteome</keyword>